<name>A0A918P6W2_9NEIS</name>
<dbReference type="RefSeq" id="WP_189535797.1">
    <property type="nucleotide sequence ID" value="NZ_BMYX01000019.1"/>
</dbReference>
<dbReference type="AlphaFoldDB" id="A0A918P6W2"/>
<evidence type="ECO:0000256" key="1">
    <source>
        <dbReference type="SAM" id="MobiDB-lite"/>
    </source>
</evidence>
<sequence>MTPITSSGPRTLRHSASAPEAQSAGGLASQLDKAGLTSARPTPPLRRAHTLNHIHRIAKTHAQEHGRIEEQVAKSFVAREHLDAIATATRQGHFAITFREAGAATLACLARGAAAKGHDILEKTIKPASLKSAYGEASDAHLATIRKAGIEGYVGHWSKENGLCGMYLSPEVAAWAHAADPVLRAAHAGLIRKEQHGETHYIYPLDIHRLDASLHTLKSIANWETLPFTGDYDTHDIISFSGAGKPHVPPSGSNEEQFVVNAVNQAVAAVDPARPFDKVSHNVVRHGPQVSYAAHMMDHEKGAPLIKDVANPSFPLAVCDRGTWSIISTREELSELYKGAGGNLKSTWQEDGGAHFAPVEQGRAAHVRFQRGSRTSQ</sequence>
<dbReference type="EMBL" id="BMYX01000019">
    <property type="protein sequence ID" value="GGY24314.1"/>
    <property type="molecule type" value="Genomic_DNA"/>
</dbReference>
<protein>
    <submittedName>
        <fullName evidence="2">Uncharacterized protein</fullName>
    </submittedName>
</protein>
<accession>A0A918P6W2</accession>
<gene>
    <name evidence="2" type="ORF">GCM10011289_30070</name>
</gene>
<evidence type="ECO:0000313" key="2">
    <source>
        <dbReference type="EMBL" id="GGY24314.1"/>
    </source>
</evidence>
<comment type="caution">
    <text evidence="2">The sequence shown here is derived from an EMBL/GenBank/DDBJ whole genome shotgun (WGS) entry which is preliminary data.</text>
</comment>
<proteinExistence type="predicted"/>
<feature type="region of interest" description="Disordered" evidence="1">
    <location>
        <begin position="1"/>
        <end position="29"/>
    </location>
</feature>
<reference evidence="2" key="1">
    <citation type="journal article" date="2014" name="Int. J. Syst. Evol. Microbiol.">
        <title>Complete genome sequence of Corynebacterium casei LMG S-19264T (=DSM 44701T), isolated from a smear-ripened cheese.</title>
        <authorList>
            <consortium name="US DOE Joint Genome Institute (JGI-PGF)"/>
            <person name="Walter F."/>
            <person name="Albersmeier A."/>
            <person name="Kalinowski J."/>
            <person name="Ruckert C."/>
        </authorList>
    </citation>
    <scope>NUCLEOTIDE SEQUENCE</scope>
    <source>
        <strain evidence="2">KCTC 32182</strain>
    </source>
</reference>
<reference evidence="2" key="2">
    <citation type="submission" date="2020-09" db="EMBL/GenBank/DDBJ databases">
        <authorList>
            <person name="Sun Q."/>
            <person name="Kim S."/>
        </authorList>
    </citation>
    <scope>NUCLEOTIDE SEQUENCE</scope>
    <source>
        <strain evidence="2">KCTC 32182</strain>
    </source>
</reference>
<keyword evidence="3" id="KW-1185">Reference proteome</keyword>
<organism evidence="2 3">
    <name type="scientific">Paludibacterium paludis</name>
    <dbReference type="NCBI Taxonomy" id="1225769"/>
    <lineage>
        <taxon>Bacteria</taxon>
        <taxon>Pseudomonadati</taxon>
        <taxon>Pseudomonadota</taxon>
        <taxon>Betaproteobacteria</taxon>
        <taxon>Neisseriales</taxon>
        <taxon>Chromobacteriaceae</taxon>
        <taxon>Paludibacterium</taxon>
    </lineage>
</organism>
<evidence type="ECO:0000313" key="3">
    <source>
        <dbReference type="Proteomes" id="UP000645257"/>
    </source>
</evidence>
<dbReference type="Proteomes" id="UP000645257">
    <property type="component" value="Unassembled WGS sequence"/>
</dbReference>